<dbReference type="STRING" id="289003.SAMN05216190_1569"/>
<dbReference type="InterPro" id="IPR000172">
    <property type="entry name" value="GMC_OxRdtase_N"/>
</dbReference>
<dbReference type="PANTHER" id="PTHR11552:SF147">
    <property type="entry name" value="CHOLINE DEHYDROGENASE, MITOCHONDRIAL"/>
    <property type="match status" value="1"/>
</dbReference>
<dbReference type="PROSITE" id="PS00624">
    <property type="entry name" value="GMC_OXRED_2"/>
    <property type="match status" value="1"/>
</dbReference>
<dbReference type="SUPFAM" id="SSF51905">
    <property type="entry name" value="FAD/NAD(P)-binding domain"/>
    <property type="match status" value="1"/>
</dbReference>
<dbReference type="Pfam" id="PF05199">
    <property type="entry name" value="GMC_oxred_C"/>
    <property type="match status" value="1"/>
</dbReference>
<keyword evidence="3" id="KW-0285">Flavoprotein</keyword>
<keyword evidence="5" id="KW-0560">Oxidoreductase</keyword>
<keyword evidence="4 6" id="KW-0274">FAD</keyword>
<name>A0A1I5XDI4_9PSED</name>
<comment type="cofactor">
    <cofactor evidence="1 6">
        <name>FAD</name>
        <dbReference type="ChEBI" id="CHEBI:57692"/>
    </cofactor>
</comment>
<dbReference type="Proteomes" id="UP000198784">
    <property type="component" value="Unassembled WGS sequence"/>
</dbReference>
<feature type="domain" description="Glucose-methanol-choline oxidoreductase N-terminal" evidence="7">
    <location>
        <begin position="256"/>
        <end position="270"/>
    </location>
</feature>
<feature type="binding site" evidence="6">
    <location>
        <position position="84"/>
    </location>
    <ligand>
        <name>FAD</name>
        <dbReference type="ChEBI" id="CHEBI:57692"/>
    </ligand>
</feature>
<evidence type="ECO:0000313" key="8">
    <source>
        <dbReference type="EMBL" id="SFQ30043.1"/>
    </source>
</evidence>
<evidence type="ECO:0000313" key="9">
    <source>
        <dbReference type="Proteomes" id="UP000198784"/>
    </source>
</evidence>
<evidence type="ECO:0000256" key="1">
    <source>
        <dbReference type="ARBA" id="ARBA00001974"/>
    </source>
</evidence>
<dbReference type="Gene3D" id="3.30.560.10">
    <property type="entry name" value="Glucose Oxidase, domain 3"/>
    <property type="match status" value="1"/>
</dbReference>
<organism evidence="8 9">
    <name type="scientific">Pseudomonas borbori</name>
    <dbReference type="NCBI Taxonomy" id="289003"/>
    <lineage>
        <taxon>Bacteria</taxon>
        <taxon>Pseudomonadati</taxon>
        <taxon>Pseudomonadota</taxon>
        <taxon>Gammaproteobacteria</taxon>
        <taxon>Pseudomonadales</taxon>
        <taxon>Pseudomonadaceae</taxon>
        <taxon>Pseudomonas</taxon>
    </lineage>
</organism>
<dbReference type="OrthoDB" id="9785276at2"/>
<feature type="binding site" evidence="6">
    <location>
        <begin position="92"/>
        <end position="95"/>
    </location>
    <ligand>
        <name>FAD</name>
        <dbReference type="ChEBI" id="CHEBI:57692"/>
    </ligand>
</feature>
<dbReference type="InterPro" id="IPR007867">
    <property type="entry name" value="GMC_OxRtase_C"/>
</dbReference>
<dbReference type="AlphaFoldDB" id="A0A1I5XDI4"/>
<dbReference type="InterPro" id="IPR012132">
    <property type="entry name" value="GMC_OxRdtase"/>
</dbReference>
<dbReference type="NCBIfam" id="NF002550">
    <property type="entry name" value="PRK02106.1"/>
    <property type="match status" value="1"/>
</dbReference>
<dbReference type="RefSeq" id="WP_090505925.1">
    <property type="nucleotide sequence ID" value="NZ_FOWX01000056.1"/>
</dbReference>
<dbReference type="Gene3D" id="3.50.50.60">
    <property type="entry name" value="FAD/NAD(P)-binding domain"/>
    <property type="match status" value="1"/>
</dbReference>
<evidence type="ECO:0000256" key="2">
    <source>
        <dbReference type="ARBA" id="ARBA00010790"/>
    </source>
</evidence>
<dbReference type="InterPro" id="IPR036188">
    <property type="entry name" value="FAD/NAD-bd_sf"/>
</dbReference>
<sequence length="545" mass="58663">MSSTPDYIIVGAGSAGCVLANRLSADPSVQVLLLEAGGRDNSLLYRMPAGFFALMKTGKGNWNFESVAQDGLNGRTMYFPRGKVLGGSSSINGLVVSRGNPGDYDKWAQLGNPGWSYAECLPYFKRIERYPNGNPALRGHCGPIGVTLTPREAMNPFSRAWIDAGVQAGHPFNTDMNAGNPFGMAQMQGNYLDGLRQSASACYLQPVIDRPNLRVVTGAYVKRVVLEGLRATGIEYTVRGRSFSVQANCEVILSGGAINSPQILQLSGIGNPDELRPLGIQAKHELPGVGENLRDHIAIAVKQRSTKAYSLRAELKPLAMLKTLAQYLLSRSGPAASGALEAWGHLKSSPELEYPDLQIYSVPLMYNDHGRDIIAEEGFMSVLNVSRPLSTGTVKIRCSDPTAAPAIDPRYFSDPADLPVLREGIRLTRNIFAQAAYDDFRGTEYAPGAMATADADLDSYIRQHANSLYHPVGTCMMGNGPMAVVDADLRVRGIDGLRVIDASIMPDITSGNTNFPTMMIAEKAADLILGKANNPHSSPASDRGQ</sequence>
<dbReference type="GO" id="GO:0050660">
    <property type="term" value="F:flavin adenine dinucleotide binding"/>
    <property type="evidence" value="ECO:0007669"/>
    <property type="project" value="InterPro"/>
</dbReference>
<feature type="binding site" evidence="6">
    <location>
        <position position="221"/>
    </location>
    <ligand>
        <name>FAD</name>
        <dbReference type="ChEBI" id="CHEBI:57692"/>
    </ligand>
</feature>
<dbReference type="Pfam" id="PF00732">
    <property type="entry name" value="GMC_oxred_N"/>
    <property type="match status" value="1"/>
</dbReference>
<dbReference type="EMBL" id="FOWX01000056">
    <property type="protein sequence ID" value="SFQ30043.1"/>
    <property type="molecule type" value="Genomic_DNA"/>
</dbReference>
<evidence type="ECO:0000256" key="3">
    <source>
        <dbReference type="ARBA" id="ARBA00022630"/>
    </source>
</evidence>
<dbReference type="PIRSF" id="PIRSF000137">
    <property type="entry name" value="Alcohol_oxidase"/>
    <property type="match status" value="1"/>
</dbReference>
<protein>
    <submittedName>
        <fullName evidence="8">Choline dehydrogenase</fullName>
    </submittedName>
</protein>
<dbReference type="SUPFAM" id="SSF54373">
    <property type="entry name" value="FAD-linked reductases, C-terminal domain"/>
    <property type="match status" value="1"/>
</dbReference>
<evidence type="ECO:0000256" key="4">
    <source>
        <dbReference type="ARBA" id="ARBA00022827"/>
    </source>
</evidence>
<evidence type="ECO:0000259" key="7">
    <source>
        <dbReference type="PROSITE" id="PS00624"/>
    </source>
</evidence>
<keyword evidence="9" id="KW-1185">Reference proteome</keyword>
<gene>
    <name evidence="8" type="ORF">SAMN05216190_1569</name>
</gene>
<dbReference type="PANTHER" id="PTHR11552">
    <property type="entry name" value="GLUCOSE-METHANOL-CHOLINE GMC OXIDOREDUCTASE"/>
    <property type="match status" value="1"/>
</dbReference>
<dbReference type="GO" id="GO:0016614">
    <property type="term" value="F:oxidoreductase activity, acting on CH-OH group of donors"/>
    <property type="evidence" value="ECO:0007669"/>
    <property type="project" value="InterPro"/>
</dbReference>
<accession>A0A1I5XDI4</accession>
<evidence type="ECO:0000256" key="6">
    <source>
        <dbReference type="PIRSR" id="PIRSR000137-2"/>
    </source>
</evidence>
<proteinExistence type="inferred from homology"/>
<comment type="similarity">
    <text evidence="2">Belongs to the GMC oxidoreductase family.</text>
</comment>
<reference evidence="9" key="1">
    <citation type="submission" date="2016-10" db="EMBL/GenBank/DDBJ databases">
        <authorList>
            <person name="Varghese N."/>
            <person name="Submissions S."/>
        </authorList>
    </citation>
    <scope>NUCLEOTIDE SEQUENCE [LARGE SCALE GENOMIC DNA]</scope>
    <source>
        <strain evidence="9">DSM 17834</strain>
    </source>
</reference>
<evidence type="ECO:0000256" key="5">
    <source>
        <dbReference type="ARBA" id="ARBA00023002"/>
    </source>
</evidence>